<dbReference type="RefSeq" id="WP_161726916.1">
    <property type="nucleotide sequence ID" value="NZ_JAAAXI010000052.1"/>
</dbReference>
<reference evidence="1 2" key="1">
    <citation type="submission" date="2020-01" db="EMBL/GenBank/DDBJ databases">
        <title>Microvirga sp. nov., an arsenate reduction bacterium isolated from Tibet hotspring sediments.</title>
        <authorList>
            <person name="Yuan C.-G."/>
        </authorList>
    </citation>
    <scope>NUCLEOTIDE SEQUENCE [LARGE SCALE GENOMIC DNA]</scope>
    <source>
        <strain evidence="1 2">SYSU G3D203</strain>
    </source>
</reference>
<proteinExistence type="predicted"/>
<organism evidence="1 2">
    <name type="scientific">Microvirga arsenatis</name>
    <dbReference type="NCBI Taxonomy" id="2692265"/>
    <lineage>
        <taxon>Bacteria</taxon>
        <taxon>Pseudomonadati</taxon>
        <taxon>Pseudomonadota</taxon>
        <taxon>Alphaproteobacteria</taxon>
        <taxon>Hyphomicrobiales</taxon>
        <taxon>Methylobacteriaceae</taxon>
        <taxon>Microvirga</taxon>
    </lineage>
</organism>
<evidence type="ECO:0000313" key="1">
    <source>
        <dbReference type="EMBL" id="NBJ27354.1"/>
    </source>
</evidence>
<name>A0ABW9Z3T0_9HYPH</name>
<dbReference type="Proteomes" id="UP000818323">
    <property type="component" value="Unassembled WGS sequence"/>
</dbReference>
<protein>
    <submittedName>
        <fullName evidence="1">Uncharacterized protein</fullName>
    </submittedName>
</protein>
<keyword evidence="2" id="KW-1185">Reference proteome</keyword>
<comment type="caution">
    <text evidence="1">The sequence shown here is derived from an EMBL/GenBank/DDBJ whole genome shotgun (WGS) entry which is preliminary data.</text>
</comment>
<gene>
    <name evidence="1" type="ORF">GR303_23885</name>
</gene>
<evidence type="ECO:0000313" key="2">
    <source>
        <dbReference type="Proteomes" id="UP000818323"/>
    </source>
</evidence>
<accession>A0ABW9Z3T0</accession>
<dbReference type="EMBL" id="JAAAXJ010000042">
    <property type="protein sequence ID" value="NBJ27354.1"/>
    <property type="molecule type" value="Genomic_DNA"/>
</dbReference>
<sequence>MPQLLEQKPLTKGYRDIASAGWKFRGMLGRQGNNLGGFKAAAARAAVDRDGFYFFVAPVRDMNAR</sequence>